<dbReference type="InterPro" id="IPR025839">
    <property type="entry name" value="RLAN_dom"/>
</dbReference>
<dbReference type="PANTHER" id="PTHR21621">
    <property type="entry name" value="RIBOSOMAL PROTEIN S6 MODIFICATION PROTEIN"/>
    <property type="match status" value="1"/>
</dbReference>
<reference evidence="2 3" key="1">
    <citation type="journal article" date="2011" name="J. Bacteriol.">
        <title>Genome sequence of strain IMCC3088, a proteorhodopsin-containing marine bacterium belonging to the OM60/NOR5 clade.</title>
        <authorList>
            <person name="Jang Y."/>
            <person name="Oh H.M."/>
            <person name="Kang I."/>
            <person name="Lee K."/>
            <person name="Yang S.J."/>
            <person name="Cho J.C."/>
        </authorList>
    </citation>
    <scope>NUCLEOTIDE SEQUENCE [LARGE SCALE GENOMIC DNA]</scope>
    <source>
        <strain evidence="2 3">IMCC3088</strain>
    </source>
</reference>
<dbReference type="OrthoDB" id="9800957at2"/>
<evidence type="ECO:0000256" key="1">
    <source>
        <dbReference type="ARBA" id="ARBA00023211"/>
    </source>
</evidence>
<dbReference type="RefSeq" id="WP_009574551.1">
    <property type="nucleotide sequence ID" value="NZ_AEIG01000006.1"/>
</dbReference>
<dbReference type="SUPFAM" id="SSF56059">
    <property type="entry name" value="Glutathione synthetase ATP-binding domain-like"/>
    <property type="match status" value="1"/>
</dbReference>
<dbReference type="EMBL" id="AEIG01000006">
    <property type="protein sequence ID" value="EGG30742.1"/>
    <property type="molecule type" value="Genomic_DNA"/>
</dbReference>
<evidence type="ECO:0000313" key="2">
    <source>
        <dbReference type="EMBL" id="EGG30742.1"/>
    </source>
</evidence>
<evidence type="ECO:0000313" key="3">
    <source>
        <dbReference type="Proteomes" id="UP000005615"/>
    </source>
</evidence>
<dbReference type="GO" id="GO:0016740">
    <property type="term" value="F:transferase activity"/>
    <property type="evidence" value="ECO:0007669"/>
    <property type="project" value="UniProtKB-KW"/>
</dbReference>
<dbReference type="InterPro" id="IPR013815">
    <property type="entry name" value="ATP_grasp_subdomain_1"/>
</dbReference>
<dbReference type="STRING" id="2518989.IMCC3088_2323"/>
<dbReference type="Gene3D" id="3.30.470.20">
    <property type="entry name" value="ATP-grasp fold, B domain"/>
    <property type="match status" value="1"/>
</dbReference>
<dbReference type="AlphaFoldDB" id="F3KYR9"/>
<dbReference type="Proteomes" id="UP000005615">
    <property type="component" value="Unassembled WGS sequence"/>
</dbReference>
<sequence length="484" mass="54725">MLKTLVVVDAPTADLVMDAAEIISFDTYLSDYPKLGQAKRRVLNLCDTEHYLSKGYYCSLLAEARQHKVLPSVQTINELRQTSQDADWWIELPTAIVSSIEVTAEPIEFSVFVGRCLEAKWARLARHLFERFPAPLLRVNLAFGPNLRVRVARMGLNEVSVEERTFFEDALSRYVSEGWRKPVSARKFRWDLAILVDPNEPLPPSDKEAIRRFGKAASKLGINTELITHQDVTRLTQFDALFIRETTAIDHPTYRMASLAEREGLVVMDDPKSILRCCNKVFLHDAFAYSQVPSLKTKVVADASEATLDMLEGLFTYPMVIKLPESSFSLGVFKVDNREALIQRLQDLLTNTALVLVQEFCFTEFDWRIGVLNGKPIYACRYHMARKHWQIYNHGAARSKSGGFDAMPTFEVPTKVLAAAVKACAVVGNGLYGVDLKQRGESVYVIEVNDNPSIDHGVENRYLGDELYMIVMSEFAARLETRGR</sequence>
<organism evidence="2 3">
    <name type="scientific">Aequoribacter fuscus</name>
    <dbReference type="NCBI Taxonomy" id="2518989"/>
    <lineage>
        <taxon>Bacteria</taxon>
        <taxon>Pseudomonadati</taxon>
        <taxon>Pseudomonadota</taxon>
        <taxon>Gammaproteobacteria</taxon>
        <taxon>Cellvibrionales</taxon>
        <taxon>Halieaceae</taxon>
        <taxon>Aequoribacter</taxon>
    </lineage>
</organism>
<gene>
    <name evidence="2" type="ORF">IMCC3088_2323</name>
</gene>
<dbReference type="GO" id="GO:0016879">
    <property type="term" value="F:ligase activity, forming carbon-nitrogen bonds"/>
    <property type="evidence" value="ECO:0007669"/>
    <property type="project" value="TreeGrafter"/>
</dbReference>
<dbReference type="PROSITE" id="PS50975">
    <property type="entry name" value="ATP_GRASP"/>
    <property type="match status" value="1"/>
</dbReference>
<comment type="caution">
    <text evidence="2">The sequence shown here is derived from an EMBL/GenBank/DDBJ whole genome shotgun (WGS) entry which is preliminary data.</text>
</comment>
<dbReference type="eggNOG" id="COG0189">
    <property type="taxonomic scope" value="Bacteria"/>
</dbReference>
<dbReference type="GO" id="GO:0005737">
    <property type="term" value="C:cytoplasm"/>
    <property type="evidence" value="ECO:0007669"/>
    <property type="project" value="TreeGrafter"/>
</dbReference>
<proteinExistence type="predicted"/>
<name>F3KYR9_9GAMM</name>
<accession>F3KYR9</accession>
<dbReference type="GO" id="GO:0046872">
    <property type="term" value="F:metal ion binding"/>
    <property type="evidence" value="ECO:0007669"/>
    <property type="project" value="InterPro"/>
</dbReference>
<keyword evidence="2" id="KW-0808">Transferase</keyword>
<keyword evidence="1" id="KW-0464">Manganese</keyword>
<protein>
    <submittedName>
        <fullName evidence="2">Ribosomal protein S6 glutaminyl transferase related protein</fullName>
    </submittedName>
</protein>
<keyword evidence="3" id="KW-1185">Reference proteome</keyword>
<dbReference type="InterPro" id="IPR013651">
    <property type="entry name" value="ATP-grasp_RimK-type"/>
</dbReference>
<dbReference type="InterPro" id="IPR011761">
    <property type="entry name" value="ATP-grasp"/>
</dbReference>
<dbReference type="GO" id="GO:0005524">
    <property type="term" value="F:ATP binding"/>
    <property type="evidence" value="ECO:0007669"/>
    <property type="project" value="UniProtKB-UniRule"/>
</dbReference>
<dbReference type="PANTHER" id="PTHR21621:SF0">
    <property type="entry name" value="BETA-CITRYLGLUTAMATE SYNTHASE B-RELATED"/>
    <property type="match status" value="1"/>
</dbReference>
<dbReference type="Pfam" id="PF08443">
    <property type="entry name" value="RimK"/>
    <property type="match status" value="1"/>
</dbReference>
<dbReference type="Gene3D" id="3.30.1490.20">
    <property type="entry name" value="ATP-grasp fold, A domain"/>
    <property type="match status" value="1"/>
</dbReference>
<dbReference type="Pfam" id="PF14401">
    <property type="entry name" value="RLAN"/>
    <property type="match status" value="1"/>
</dbReference>